<keyword evidence="7 11" id="KW-0067">ATP-binding</keyword>
<dbReference type="Gene3D" id="3.30.930.10">
    <property type="entry name" value="Bira Bifunctional Protein, Domain 2"/>
    <property type="match status" value="1"/>
</dbReference>
<dbReference type="InterPro" id="IPR012947">
    <property type="entry name" value="tRNA_SAD"/>
</dbReference>
<keyword evidence="3 11" id="KW-0436">Ligase</keyword>
<dbReference type="AlphaFoldDB" id="A0A2H0YUH3"/>
<dbReference type="Proteomes" id="UP000231542">
    <property type="component" value="Unassembled WGS sequence"/>
</dbReference>
<evidence type="ECO:0000256" key="1">
    <source>
        <dbReference type="ARBA" id="ARBA00008226"/>
    </source>
</evidence>
<feature type="binding site" evidence="11">
    <location>
        <position position="557"/>
    </location>
    <ligand>
        <name>Zn(2+)</name>
        <dbReference type="ChEBI" id="CHEBI:29105"/>
    </ligand>
</feature>
<feature type="binding site" evidence="11">
    <location>
        <position position="561"/>
    </location>
    <ligand>
        <name>Zn(2+)</name>
        <dbReference type="ChEBI" id="CHEBI:29105"/>
    </ligand>
</feature>
<comment type="catalytic activity">
    <reaction evidence="11">
        <text>tRNA(Ala) + L-alanine + ATP = L-alanyl-tRNA(Ala) + AMP + diphosphate</text>
        <dbReference type="Rhea" id="RHEA:12540"/>
        <dbReference type="Rhea" id="RHEA-COMP:9657"/>
        <dbReference type="Rhea" id="RHEA-COMP:9923"/>
        <dbReference type="ChEBI" id="CHEBI:30616"/>
        <dbReference type="ChEBI" id="CHEBI:33019"/>
        <dbReference type="ChEBI" id="CHEBI:57972"/>
        <dbReference type="ChEBI" id="CHEBI:78442"/>
        <dbReference type="ChEBI" id="CHEBI:78497"/>
        <dbReference type="ChEBI" id="CHEBI:456215"/>
        <dbReference type="EC" id="6.1.1.7"/>
    </reaction>
</comment>
<feature type="binding site" evidence="11">
    <location>
        <position position="459"/>
    </location>
    <ligand>
        <name>Zn(2+)</name>
        <dbReference type="ChEBI" id="CHEBI:29105"/>
    </ligand>
</feature>
<keyword evidence="4 11" id="KW-0479">Metal-binding</keyword>
<keyword evidence="8 11" id="KW-0694">RNA-binding</keyword>
<evidence type="ECO:0000256" key="10">
    <source>
        <dbReference type="ARBA" id="ARBA00023146"/>
    </source>
</evidence>
<dbReference type="GO" id="GO:0006419">
    <property type="term" value="P:alanyl-tRNA aminoacylation"/>
    <property type="evidence" value="ECO:0007669"/>
    <property type="project" value="UniProtKB-UniRule"/>
</dbReference>
<keyword evidence="6 11" id="KW-0862">Zinc</keyword>
<accession>A0A2H0YUH3</accession>
<dbReference type="SUPFAM" id="SSF55186">
    <property type="entry name" value="ThrRS/AlaRS common domain"/>
    <property type="match status" value="1"/>
</dbReference>
<evidence type="ECO:0000256" key="3">
    <source>
        <dbReference type="ARBA" id="ARBA00022598"/>
    </source>
</evidence>
<dbReference type="EC" id="6.1.1.7" evidence="11"/>
<gene>
    <name evidence="11" type="primary">alaS</name>
    <name evidence="13" type="ORF">COT24_05435</name>
</gene>
<evidence type="ECO:0000313" key="13">
    <source>
        <dbReference type="EMBL" id="PIS42086.1"/>
    </source>
</evidence>
<dbReference type="InterPro" id="IPR018165">
    <property type="entry name" value="Ala-tRNA-synth_IIc_core"/>
</dbReference>
<protein>
    <recommendedName>
        <fullName evidence="11">Alanine--tRNA ligase</fullName>
        <ecNumber evidence="11">6.1.1.7</ecNumber>
    </recommendedName>
    <alternativeName>
        <fullName evidence="11">Alanyl-tRNA synthetase</fullName>
        <shortName evidence="11">AlaRS</shortName>
    </alternativeName>
</protein>
<comment type="domain">
    <text evidence="11">Consists of three domains; the N-terminal catalytic domain, the editing domain and the C-terminal C-Ala domain. The editing domain removes incorrectly charged amino acids, while the C-Ala domain, along with tRNA(Ala), serves as a bridge to cooperatively bring together the editing and aminoacylation centers thus stimulating deacylation of misacylated tRNAs.</text>
</comment>
<name>A0A2H0YUH3_9BACT</name>
<evidence type="ECO:0000256" key="11">
    <source>
        <dbReference type="HAMAP-Rule" id="MF_00036"/>
    </source>
</evidence>
<feature type="domain" description="Alanyl-transfer RNA synthetases family profile" evidence="12">
    <location>
        <begin position="1"/>
        <end position="591"/>
    </location>
</feature>
<dbReference type="InterPro" id="IPR050058">
    <property type="entry name" value="Ala-tRNA_ligase"/>
</dbReference>
<dbReference type="Pfam" id="PF01411">
    <property type="entry name" value="tRNA-synt_2c"/>
    <property type="match status" value="1"/>
</dbReference>
<dbReference type="InterPro" id="IPR002318">
    <property type="entry name" value="Ala-tRNA-lgiase_IIc"/>
</dbReference>
<proteinExistence type="inferred from homology"/>
<dbReference type="SUPFAM" id="SSF101353">
    <property type="entry name" value="Putative anticodon-binding domain of alanyl-tRNA synthetase (AlaRS)"/>
    <property type="match status" value="1"/>
</dbReference>
<feature type="binding site" evidence="11">
    <location>
        <position position="455"/>
    </location>
    <ligand>
        <name>Zn(2+)</name>
        <dbReference type="ChEBI" id="CHEBI:29105"/>
    </ligand>
</feature>
<dbReference type="SUPFAM" id="SSF55681">
    <property type="entry name" value="Class II aaRS and biotin synthetases"/>
    <property type="match status" value="1"/>
</dbReference>
<keyword evidence="9 11" id="KW-0648">Protein biosynthesis</keyword>
<dbReference type="FunFam" id="3.30.54.20:FF:000001">
    <property type="entry name" value="Alanine--tRNA ligase"/>
    <property type="match status" value="1"/>
</dbReference>
<dbReference type="InterPro" id="IPR018162">
    <property type="entry name" value="Ala-tRNA-ligase_IIc_anticod-bd"/>
</dbReference>
<evidence type="ECO:0000256" key="8">
    <source>
        <dbReference type="ARBA" id="ARBA00022884"/>
    </source>
</evidence>
<dbReference type="NCBIfam" id="NF002436">
    <property type="entry name" value="PRK01584.1"/>
    <property type="match status" value="1"/>
</dbReference>
<dbReference type="SMART" id="SM00863">
    <property type="entry name" value="tRNA_SAD"/>
    <property type="match status" value="1"/>
</dbReference>
<evidence type="ECO:0000313" key="14">
    <source>
        <dbReference type="Proteomes" id="UP000231542"/>
    </source>
</evidence>
<dbReference type="InterPro" id="IPR045864">
    <property type="entry name" value="aa-tRNA-synth_II/BPL/LPL"/>
</dbReference>
<dbReference type="PANTHER" id="PTHR11777:SF9">
    <property type="entry name" value="ALANINE--TRNA LIGASE, CYTOPLASMIC"/>
    <property type="match status" value="1"/>
</dbReference>
<dbReference type="Gene3D" id="3.30.980.10">
    <property type="entry name" value="Threonyl-trna Synthetase, Chain A, domain 2"/>
    <property type="match status" value="1"/>
</dbReference>
<dbReference type="Pfam" id="PF07973">
    <property type="entry name" value="tRNA_SAD"/>
    <property type="match status" value="1"/>
</dbReference>
<dbReference type="GO" id="GO:0005524">
    <property type="term" value="F:ATP binding"/>
    <property type="evidence" value="ECO:0007669"/>
    <property type="project" value="UniProtKB-UniRule"/>
</dbReference>
<dbReference type="InterPro" id="IPR018163">
    <property type="entry name" value="Thr/Ala-tRNA-synth_IIc_edit"/>
</dbReference>
<keyword evidence="10 11" id="KW-0030">Aminoacyl-tRNA synthetase</keyword>
<dbReference type="GO" id="GO:0004813">
    <property type="term" value="F:alanine-tRNA ligase activity"/>
    <property type="evidence" value="ECO:0007669"/>
    <property type="project" value="UniProtKB-UniRule"/>
</dbReference>
<keyword evidence="5 11" id="KW-0547">Nucleotide-binding</keyword>
<reference evidence="13 14" key="1">
    <citation type="submission" date="2017-09" db="EMBL/GenBank/DDBJ databases">
        <title>Depth-based differentiation of microbial function through sediment-hosted aquifers and enrichment of novel symbionts in the deep terrestrial subsurface.</title>
        <authorList>
            <person name="Probst A.J."/>
            <person name="Ladd B."/>
            <person name="Jarett J.K."/>
            <person name="Geller-Mcgrath D.E."/>
            <person name="Sieber C.M."/>
            <person name="Emerson J.B."/>
            <person name="Anantharaman K."/>
            <person name="Thomas B.C."/>
            <person name="Malmstrom R."/>
            <person name="Stieglmeier M."/>
            <person name="Klingl A."/>
            <person name="Woyke T."/>
            <person name="Ryan C.M."/>
            <person name="Banfield J.F."/>
        </authorList>
    </citation>
    <scope>NUCLEOTIDE SEQUENCE [LARGE SCALE GENOMIC DNA]</scope>
    <source>
        <strain evidence="13">CG08_land_8_20_14_0_20_40_16</strain>
    </source>
</reference>
<evidence type="ECO:0000256" key="7">
    <source>
        <dbReference type="ARBA" id="ARBA00022840"/>
    </source>
</evidence>
<dbReference type="GO" id="GO:0008270">
    <property type="term" value="F:zinc ion binding"/>
    <property type="evidence" value="ECO:0007669"/>
    <property type="project" value="UniProtKB-UniRule"/>
</dbReference>
<dbReference type="EMBL" id="PEXU01000058">
    <property type="protein sequence ID" value="PIS42086.1"/>
    <property type="molecule type" value="Genomic_DNA"/>
</dbReference>
<dbReference type="InterPro" id="IPR023033">
    <property type="entry name" value="Ala_tRNA_ligase_euk/bac"/>
</dbReference>
<dbReference type="InterPro" id="IPR018164">
    <property type="entry name" value="Ala-tRNA-synth_IIc_N"/>
</dbReference>
<dbReference type="HAMAP" id="MF_00036_B">
    <property type="entry name" value="Ala_tRNA_synth_B"/>
    <property type="match status" value="1"/>
</dbReference>
<dbReference type="PANTHER" id="PTHR11777">
    <property type="entry name" value="ALANYL-TRNA SYNTHETASE"/>
    <property type="match status" value="1"/>
</dbReference>
<sequence>MKPIELRKQYLDFFRRKQHMVIPSSSLIPENDPSVLFTTAGMHPLVPFLLGEKHPAGKRLTNYQKCIRTGDIDKVGNAWHLTFFEMLGNWSLGDYGKKEAITWSYEFLTKELKIPAGKLAVTVFAGDKDAPFDQESYEVWKNMGLSEIHKYGKEDNWWGPAGKTGPCGPDTEMFYITDQKPCGPKCQPNDNCGRYAEIWNDVFMEYNKTAEGKYEPLKQKNVDTGMGLERTAAVLNGKDDNYQIGALKKALEKVKELSKKEDIKAERIIVDHVRAACFILAEGIVPSNVDQGYVLRRLIRRAIRQEKKLEIEKRFLFTVAEVFLNNYKLLYPELLKNKDFILEQLIREEEKFNATVEKGLKMMRKELETVAVRGVGTRGMIIRGKNMFSGKVAFNLYQTYGFPLEMIEEELKGVLVDKNEFQREFKKHQELSRQGAEKKFAGGLADHSKETTKLHTATHLLHKALRMVLGDYVAQKGSNINPERLRFDFSHPQKLTEPEKKKVEQIVNEQIKNKLPVTLKEMTVNQAKKEGAIGLFGEKYGDKVKVYSIGDFSKEICGGPHVKNTSELGIFKIIKEQAVSAGIRRIKAKLE</sequence>
<keyword evidence="2 11" id="KW-0820">tRNA-binding</keyword>
<comment type="cofactor">
    <cofactor evidence="11">
        <name>Zn(2+)</name>
        <dbReference type="ChEBI" id="CHEBI:29105"/>
    </cofactor>
    <text evidence="11">Binds 1 zinc ion per subunit.</text>
</comment>
<evidence type="ECO:0000256" key="9">
    <source>
        <dbReference type="ARBA" id="ARBA00022917"/>
    </source>
</evidence>
<dbReference type="PROSITE" id="PS50860">
    <property type="entry name" value="AA_TRNA_LIGASE_II_ALA"/>
    <property type="match status" value="1"/>
</dbReference>
<comment type="function">
    <text evidence="11">Catalyzes the attachment of alanine to tRNA(Ala) in a two-step reaction: alanine is first activated by ATP to form Ala-AMP and then transferred to the acceptor end of tRNA(Ala). Also edits incorrectly charged Ser-tRNA(Ala) and Gly-tRNA(Ala) via its editing domain.</text>
</comment>
<dbReference type="GO" id="GO:0002161">
    <property type="term" value="F:aminoacyl-tRNA deacylase activity"/>
    <property type="evidence" value="ECO:0007669"/>
    <property type="project" value="TreeGrafter"/>
</dbReference>
<comment type="caution">
    <text evidence="13">The sequence shown here is derived from an EMBL/GenBank/DDBJ whole genome shotgun (WGS) entry which is preliminary data.</text>
</comment>
<organism evidence="13 14">
    <name type="scientific">Candidatus Kerfeldbacteria bacterium CG08_land_8_20_14_0_20_40_16</name>
    <dbReference type="NCBI Taxonomy" id="2014244"/>
    <lineage>
        <taxon>Bacteria</taxon>
        <taxon>Candidatus Kerfeldiibacteriota</taxon>
    </lineage>
</organism>
<evidence type="ECO:0000256" key="6">
    <source>
        <dbReference type="ARBA" id="ARBA00022833"/>
    </source>
</evidence>
<dbReference type="GO" id="GO:0005829">
    <property type="term" value="C:cytosol"/>
    <property type="evidence" value="ECO:0007669"/>
    <property type="project" value="TreeGrafter"/>
</dbReference>
<dbReference type="CDD" id="cd00673">
    <property type="entry name" value="AlaRS_core"/>
    <property type="match status" value="1"/>
</dbReference>
<evidence type="ECO:0000256" key="2">
    <source>
        <dbReference type="ARBA" id="ARBA00022555"/>
    </source>
</evidence>
<dbReference type="FunFam" id="3.30.980.10:FF:000004">
    <property type="entry name" value="Alanine--tRNA ligase, cytoplasmic"/>
    <property type="match status" value="1"/>
</dbReference>
<keyword evidence="11" id="KW-0963">Cytoplasm</keyword>
<comment type="similarity">
    <text evidence="1 11">Belongs to the class-II aminoacyl-tRNA synthetase family.</text>
</comment>
<dbReference type="GO" id="GO:0000049">
    <property type="term" value="F:tRNA binding"/>
    <property type="evidence" value="ECO:0007669"/>
    <property type="project" value="UniProtKB-KW"/>
</dbReference>
<evidence type="ECO:0000259" key="12">
    <source>
        <dbReference type="PROSITE" id="PS50860"/>
    </source>
</evidence>
<evidence type="ECO:0000256" key="5">
    <source>
        <dbReference type="ARBA" id="ARBA00022741"/>
    </source>
</evidence>
<comment type="subcellular location">
    <subcellularLocation>
        <location evidence="11">Cytoplasm</location>
    </subcellularLocation>
</comment>
<dbReference type="Gene3D" id="3.30.54.20">
    <property type="match status" value="1"/>
</dbReference>
<dbReference type="PRINTS" id="PR00980">
    <property type="entry name" value="TRNASYNTHALA"/>
</dbReference>
<evidence type="ECO:0000256" key="4">
    <source>
        <dbReference type="ARBA" id="ARBA00022723"/>
    </source>
</evidence>